<accession>A0A084SP57</accession>
<dbReference type="PANTHER" id="PTHR22617">
    <property type="entry name" value="CHEMOTAXIS SENSOR HISTIDINE KINASE-RELATED"/>
    <property type="match status" value="1"/>
</dbReference>
<evidence type="ECO:0000259" key="1">
    <source>
        <dbReference type="PROSITE" id="PS50851"/>
    </source>
</evidence>
<dbReference type="Pfam" id="PF01584">
    <property type="entry name" value="CheW"/>
    <property type="match status" value="1"/>
</dbReference>
<gene>
    <name evidence="2" type="ORF">Q664_30225</name>
</gene>
<dbReference type="InterPro" id="IPR039315">
    <property type="entry name" value="CheW"/>
</dbReference>
<dbReference type="RefSeq" id="WP_043403213.1">
    <property type="nucleotide sequence ID" value="NZ_JPMI01000220.1"/>
</dbReference>
<dbReference type="Proteomes" id="UP000028547">
    <property type="component" value="Unassembled WGS sequence"/>
</dbReference>
<feature type="domain" description="CheW-like" evidence="1">
    <location>
        <begin position="59"/>
        <end position="192"/>
    </location>
</feature>
<dbReference type="GO" id="GO:0007165">
    <property type="term" value="P:signal transduction"/>
    <property type="evidence" value="ECO:0007669"/>
    <property type="project" value="InterPro"/>
</dbReference>
<name>A0A084SP57_9BACT</name>
<dbReference type="GO" id="GO:0006935">
    <property type="term" value="P:chemotaxis"/>
    <property type="evidence" value="ECO:0007669"/>
    <property type="project" value="InterPro"/>
</dbReference>
<evidence type="ECO:0000313" key="2">
    <source>
        <dbReference type="EMBL" id="KFA90242.1"/>
    </source>
</evidence>
<dbReference type="SUPFAM" id="SSF50341">
    <property type="entry name" value="CheW-like"/>
    <property type="match status" value="1"/>
</dbReference>
<dbReference type="EMBL" id="JPMI01000220">
    <property type="protein sequence ID" value="KFA90242.1"/>
    <property type="molecule type" value="Genomic_DNA"/>
</dbReference>
<evidence type="ECO:0000313" key="3">
    <source>
        <dbReference type="Proteomes" id="UP000028547"/>
    </source>
</evidence>
<dbReference type="AlphaFoldDB" id="A0A084SP57"/>
<comment type="caution">
    <text evidence="2">The sequence shown here is derived from an EMBL/GenBank/DDBJ whole genome shotgun (WGS) entry which is preliminary data.</text>
</comment>
<dbReference type="GO" id="GO:0005829">
    <property type="term" value="C:cytosol"/>
    <property type="evidence" value="ECO:0007669"/>
    <property type="project" value="TreeGrafter"/>
</dbReference>
<dbReference type="PROSITE" id="PS50851">
    <property type="entry name" value="CHEW"/>
    <property type="match status" value="1"/>
</dbReference>
<dbReference type="InterPro" id="IPR036061">
    <property type="entry name" value="CheW-like_dom_sf"/>
</dbReference>
<organism evidence="2 3">
    <name type="scientific">Archangium violaceum Cb vi76</name>
    <dbReference type="NCBI Taxonomy" id="1406225"/>
    <lineage>
        <taxon>Bacteria</taxon>
        <taxon>Pseudomonadati</taxon>
        <taxon>Myxococcota</taxon>
        <taxon>Myxococcia</taxon>
        <taxon>Myxococcales</taxon>
        <taxon>Cystobacterineae</taxon>
        <taxon>Archangiaceae</taxon>
        <taxon>Archangium</taxon>
    </lineage>
</organism>
<sequence length="192" mass="21083">MAADQSREKIDYTALRRKLDEAQAVLEGAQVLSPERRREVLAERARALAESRHEERRETMSVLAFRVGGERYAVPIDAVDHVLESKGLCPLPGAPRHVLGALVSRSRVVPVLDLRQVLGLEGGGMSDLTRVVVVEVSEEFFGLAAEEVDGRQELPRADLSQPPPGPFTFLTRERLMVLDLAQLSDPAVVGRG</sequence>
<protein>
    <submittedName>
        <fullName evidence="2">Chemotaxis protein CheW</fullName>
    </submittedName>
</protein>
<dbReference type="Gene3D" id="2.40.50.180">
    <property type="entry name" value="CheA-289, Domain 4"/>
    <property type="match status" value="1"/>
</dbReference>
<dbReference type="PANTHER" id="PTHR22617:SF43">
    <property type="entry name" value="PROTEIN PILI"/>
    <property type="match status" value="1"/>
</dbReference>
<proteinExistence type="predicted"/>
<dbReference type="SMART" id="SM00260">
    <property type="entry name" value="CheW"/>
    <property type="match status" value="1"/>
</dbReference>
<reference evidence="2 3" key="1">
    <citation type="submission" date="2014-07" db="EMBL/GenBank/DDBJ databases">
        <title>Draft Genome Sequence of Gephyronic Acid Producer, Cystobacter violaceus Strain Cb vi76.</title>
        <authorList>
            <person name="Stevens D.C."/>
            <person name="Young J."/>
            <person name="Carmichael R."/>
            <person name="Tan J."/>
            <person name="Taylor R.E."/>
        </authorList>
    </citation>
    <scope>NUCLEOTIDE SEQUENCE [LARGE SCALE GENOMIC DNA]</scope>
    <source>
        <strain evidence="2 3">Cb vi76</strain>
    </source>
</reference>
<dbReference type="InterPro" id="IPR002545">
    <property type="entry name" value="CheW-lke_dom"/>
</dbReference>